<feature type="transmembrane region" description="Helical" evidence="8">
    <location>
        <begin position="382"/>
        <end position="400"/>
    </location>
</feature>
<protein>
    <recommendedName>
        <fullName evidence="11">Glycosyltransferase RgtA/B/C/D-like domain-containing protein</fullName>
    </recommendedName>
</protein>
<proteinExistence type="predicted"/>
<keyword evidence="2" id="KW-1003">Cell membrane</keyword>
<evidence type="ECO:0000256" key="7">
    <source>
        <dbReference type="ARBA" id="ARBA00023136"/>
    </source>
</evidence>
<keyword evidence="6 8" id="KW-1133">Transmembrane helix</keyword>
<evidence type="ECO:0000313" key="10">
    <source>
        <dbReference type="Proteomes" id="UP000632273"/>
    </source>
</evidence>
<dbReference type="PANTHER" id="PTHR33908:SF11">
    <property type="entry name" value="MEMBRANE PROTEIN"/>
    <property type="match status" value="1"/>
</dbReference>
<evidence type="ECO:0000256" key="4">
    <source>
        <dbReference type="ARBA" id="ARBA00022679"/>
    </source>
</evidence>
<evidence type="ECO:0000256" key="5">
    <source>
        <dbReference type="ARBA" id="ARBA00022692"/>
    </source>
</evidence>
<feature type="transmembrane region" description="Helical" evidence="8">
    <location>
        <begin position="216"/>
        <end position="238"/>
    </location>
</feature>
<feature type="transmembrane region" description="Helical" evidence="8">
    <location>
        <begin position="92"/>
        <end position="112"/>
    </location>
</feature>
<gene>
    <name evidence="9" type="ORF">GCM10011383_11390</name>
</gene>
<dbReference type="PANTHER" id="PTHR33908">
    <property type="entry name" value="MANNOSYLTRANSFERASE YKCB-RELATED"/>
    <property type="match status" value="1"/>
</dbReference>
<keyword evidence="4" id="KW-0808">Transferase</keyword>
<evidence type="ECO:0000256" key="1">
    <source>
        <dbReference type="ARBA" id="ARBA00004651"/>
    </source>
</evidence>
<comment type="caution">
    <text evidence="9">The sequence shown here is derived from an EMBL/GenBank/DDBJ whole genome shotgun (WGS) entry which is preliminary data.</text>
</comment>
<feature type="transmembrane region" description="Helical" evidence="8">
    <location>
        <begin position="323"/>
        <end position="344"/>
    </location>
</feature>
<feature type="transmembrane region" description="Helical" evidence="8">
    <location>
        <begin position="281"/>
        <end position="303"/>
    </location>
</feature>
<dbReference type="InterPro" id="IPR050297">
    <property type="entry name" value="LipidA_mod_glycosyltrf_83"/>
</dbReference>
<evidence type="ECO:0008006" key="11">
    <source>
        <dbReference type="Google" id="ProtNLM"/>
    </source>
</evidence>
<dbReference type="Proteomes" id="UP000632273">
    <property type="component" value="Unassembled WGS sequence"/>
</dbReference>
<comment type="subcellular location">
    <subcellularLocation>
        <location evidence="1">Cell membrane</location>
        <topology evidence="1">Multi-pass membrane protein</topology>
    </subcellularLocation>
</comment>
<keyword evidence="7 8" id="KW-0472">Membrane</keyword>
<feature type="transmembrane region" description="Helical" evidence="8">
    <location>
        <begin position="149"/>
        <end position="166"/>
    </location>
</feature>
<dbReference type="EMBL" id="BMHT01000002">
    <property type="protein sequence ID" value="GGF02210.1"/>
    <property type="molecule type" value="Genomic_DNA"/>
</dbReference>
<keyword evidence="3" id="KW-0328">Glycosyltransferase</keyword>
<evidence type="ECO:0000256" key="6">
    <source>
        <dbReference type="ARBA" id="ARBA00022989"/>
    </source>
</evidence>
<name>A0ABQ1TS97_9BACT</name>
<sequence>MVGAFFGLLALVGVLLHRDYGVPWDEQIDRLNGIINAKYVALHLAPELAKREENFATIPDMSQNEDLDHGVFFQLPLVLLERVAGVNDTREIYFMRHLVTFFTFVAGAYVFYRLATWRFASWKLGLLGAAALVASPRFFAEAFYNYKDLVFLSFFTLAIYTLLLLLRRPTWQRALLHAAATAAAVDVRSMGIILPALTLGFLFLEASFRPLRRRGFALAALLYLPLSALFIVLGWPYLWENPLSHFAAAFLHFSRYTYESSTLYLGQQISILHLPWHYVPVWLLVTTPVLYSALAGIGIRALLRDALKAPLKWLSTTEGRHDALFMAWLLGPVLAIIVLQSVLYDGWRHLYFVYPAWLLLALRGVQAAQAGWQRATASTRRLLRVPAGMLLILGLLHPLYRMVRDHPYQNMYFSFLPGTVAHQLFERDYWGLSGWQGMAWILRQDASPHITVGTDLRTRTIVLLNSRLLLPPAERARVEVVPSPKQAKYFMTVYRWHPAPYPPSYGREIYQIQVNGNKILSVFRRPD</sequence>
<keyword evidence="5 8" id="KW-0812">Transmembrane</keyword>
<evidence type="ECO:0000313" key="9">
    <source>
        <dbReference type="EMBL" id="GGF02210.1"/>
    </source>
</evidence>
<evidence type="ECO:0000256" key="3">
    <source>
        <dbReference type="ARBA" id="ARBA00022676"/>
    </source>
</evidence>
<keyword evidence="10" id="KW-1185">Reference proteome</keyword>
<evidence type="ECO:0000256" key="2">
    <source>
        <dbReference type="ARBA" id="ARBA00022475"/>
    </source>
</evidence>
<reference evidence="10" key="1">
    <citation type="journal article" date="2019" name="Int. J. Syst. Evol. Microbiol.">
        <title>The Global Catalogue of Microorganisms (GCM) 10K type strain sequencing project: providing services to taxonomists for standard genome sequencing and annotation.</title>
        <authorList>
            <consortium name="The Broad Institute Genomics Platform"/>
            <consortium name="The Broad Institute Genome Sequencing Center for Infectious Disease"/>
            <person name="Wu L."/>
            <person name="Ma J."/>
        </authorList>
    </citation>
    <scope>NUCLEOTIDE SEQUENCE [LARGE SCALE GENOMIC DNA]</scope>
    <source>
        <strain evidence="10">CGMCC 1.15197</strain>
    </source>
</reference>
<evidence type="ECO:0000256" key="8">
    <source>
        <dbReference type="SAM" id="Phobius"/>
    </source>
</evidence>
<accession>A0ABQ1TS97</accession>
<organism evidence="9 10">
    <name type="scientific">Hymenobacter cavernae</name>
    <dbReference type="NCBI Taxonomy" id="2044852"/>
    <lineage>
        <taxon>Bacteria</taxon>
        <taxon>Pseudomonadati</taxon>
        <taxon>Bacteroidota</taxon>
        <taxon>Cytophagia</taxon>
        <taxon>Cytophagales</taxon>
        <taxon>Hymenobacteraceae</taxon>
        <taxon>Hymenobacter</taxon>
    </lineage>
</organism>